<feature type="transmembrane region" description="Helical" evidence="2">
    <location>
        <begin position="223"/>
        <end position="242"/>
    </location>
</feature>
<evidence type="ECO:0000313" key="5">
    <source>
        <dbReference type="Proteomes" id="UP001519535"/>
    </source>
</evidence>
<feature type="compositionally biased region" description="Polar residues" evidence="1">
    <location>
        <begin position="75"/>
        <end position="84"/>
    </location>
</feature>
<reference evidence="4 5" key="1">
    <citation type="submission" date="2021-05" db="EMBL/GenBank/DDBJ databases">
        <title>Mycobacterium acidophilum sp. nov., an extremely acid-tolerant member of the genus Mycobacterium.</title>
        <authorList>
            <person name="Xia J."/>
        </authorList>
    </citation>
    <scope>NUCLEOTIDE SEQUENCE [LARGE SCALE GENOMIC DNA]</scope>
    <source>
        <strain evidence="4 5">M1</strain>
    </source>
</reference>
<gene>
    <name evidence="4" type="ORF">KIH27_19445</name>
</gene>
<organism evidence="4 5">
    <name type="scientific">Mycolicibacter acidiphilus</name>
    <dbReference type="NCBI Taxonomy" id="2835306"/>
    <lineage>
        <taxon>Bacteria</taxon>
        <taxon>Bacillati</taxon>
        <taxon>Actinomycetota</taxon>
        <taxon>Actinomycetes</taxon>
        <taxon>Mycobacteriales</taxon>
        <taxon>Mycobacteriaceae</taxon>
        <taxon>Mycolicibacter</taxon>
    </lineage>
</organism>
<protein>
    <submittedName>
        <fullName evidence="4">DUF2510 domain-containing protein</fullName>
    </submittedName>
</protein>
<dbReference type="InterPro" id="IPR018929">
    <property type="entry name" value="DUF2510"/>
</dbReference>
<dbReference type="Pfam" id="PF10708">
    <property type="entry name" value="DUF2510"/>
    <property type="match status" value="1"/>
</dbReference>
<comment type="caution">
    <text evidence="4">The sequence shown here is derived from an EMBL/GenBank/DDBJ whole genome shotgun (WGS) entry which is preliminary data.</text>
</comment>
<feature type="compositionally biased region" description="Pro residues" evidence="1">
    <location>
        <begin position="47"/>
        <end position="67"/>
    </location>
</feature>
<evidence type="ECO:0000256" key="2">
    <source>
        <dbReference type="SAM" id="Phobius"/>
    </source>
</evidence>
<evidence type="ECO:0000256" key="1">
    <source>
        <dbReference type="SAM" id="MobiDB-lite"/>
    </source>
</evidence>
<keyword evidence="2" id="KW-1133">Transmembrane helix</keyword>
<evidence type="ECO:0000259" key="3">
    <source>
        <dbReference type="Pfam" id="PF10708"/>
    </source>
</evidence>
<feature type="domain" description="DUF2510" evidence="3">
    <location>
        <begin position="8"/>
        <end position="38"/>
    </location>
</feature>
<keyword evidence="2" id="KW-0472">Membrane</keyword>
<dbReference type="Proteomes" id="UP001519535">
    <property type="component" value="Unassembled WGS sequence"/>
</dbReference>
<keyword evidence="2" id="KW-0812">Transmembrane</keyword>
<sequence>MTTPQTQGWYDDPDGSDALRYFDGEVWTPQRKRKPAAPQYPGTEQSVPPPGTGGHPPVSPGFAPPADPFDAYSPSGHTKPNAANNVPPWTPPPIVYGYPGPIVEAGSYPSAPVAGQGISTSRIPQQQWLARLQGGMVGGVDQAIGLAMAAGAVTLIAASFTTWCRARGPYTDLHGMGSVTLSFPGMGSPTASGTFTDGTVSGTVTNLASSGGVFLPSNTNPGWVSLVLGIVVLIAALAYLWLPQRKYVAAAVAAVSASAAVLCISHLFDIRGTFGDPADVAGMDFSVGGGLAVACLVSFGLAILGTAAYLMGAKQQPGGDNRVQ</sequence>
<dbReference type="RefSeq" id="WP_214094615.1">
    <property type="nucleotide sequence ID" value="NZ_JAHCLR010000058.1"/>
</dbReference>
<proteinExistence type="predicted"/>
<dbReference type="EMBL" id="JAHCLR010000058">
    <property type="protein sequence ID" value="MBS9535765.1"/>
    <property type="molecule type" value="Genomic_DNA"/>
</dbReference>
<feature type="region of interest" description="Disordered" evidence="1">
    <location>
        <begin position="1"/>
        <end position="87"/>
    </location>
</feature>
<feature type="transmembrane region" description="Helical" evidence="2">
    <location>
        <begin position="288"/>
        <end position="312"/>
    </location>
</feature>
<evidence type="ECO:0000313" key="4">
    <source>
        <dbReference type="EMBL" id="MBS9535765.1"/>
    </source>
</evidence>
<keyword evidence="5" id="KW-1185">Reference proteome</keyword>
<accession>A0ABS5RN76</accession>
<name>A0ABS5RN76_9MYCO</name>
<feature type="transmembrane region" description="Helical" evidence="2">
    <location>
        <begin position="247"/>
        <end position="268"/>
    </location>
</feature>